<evidence type="ECO:0000313" key="2">
    <source>
        <dbReference type="Proteomes" id="UP001215549"/>
    </source>
</evidence>
<reference evidence="1 2" key="1">
    <citation type="submission" date="2021-01" db="EMBL/GenBank/DDBJ databases">
        <title>Biogeographic distribution of Paracoccus.</title>
        <authorList>
            <person name="Hollensteiner J."/>
            <person name="Leineberger J."/>
            <person name="Brinkhoff T."/>
            <person name="Daniel R."/>
        </authorList>
    </citation>
    <scope>NUCLEOTIDE SEQUENCE [LARGE SCALE GENOMIC DNA]</scope>
    <source>
        <strain evidence="1 2">DSM 18447</strain>
    </source>
</reference>
<keyword evidence="2" id="KW-1185">Reference proteome</keyword>
<gene>
    <name evidence="1" type="ORF">JHX88_08030</name>
</gene>
<sequence>MRIRGFWRWLDRWSKRRAEKNRRFKIPCHLGVKKTGSDKLSDGSEQ</sequence>
<protein>
    <submittedName>
        <fullName evidence="1">Uncharacterized protein</fullName>
    </submittedName>
</protein>
<dbReference type="RefSeq" id="WP_176011442.1">
    <property type="nucleotide sequence ID" value="NZ_CP067140.1"/>
</dbReference>
<evidence type="ECO:0000313" key="1">
    <source>
        <dbReference type="EMBL" id="WCR04653.1"/>
    </source>
</evidence>
<dbReference type="EMBL" id="CP067140">
    <property type="protein sequence ID" value="WCR04653.1"/>
    <property type="molecule type" value="Genomic_DNA"/>
</dbReference>
<proteinExistence type="predicted"/>
<name>A0ABY7SCH0_9RHOB</name>
<dbReference type="Proteomes" id="UP001215549">
    <property type="component" value="Chromosome"/>
</dbReference>
<organism evidence="1 2">
    <name type="scientific">Paracoccus saliphilus</name>
    <dbReference type="NCBI Taxonomy" id="405559"/>
    <lineage>
        <taxon>Bacteria</taxon>
        <taxon>Pseudomonadati</taxon>
        <taxon>Pseudomonadota</taxon>
        <taxon>Alphaproteobacteria</taxon>
        <taxon>Rhodobacterales</taxon>
        <taxon>Paracoccaceae</taxon>
        <taxon>Paracoccus</taxon>
    </lineage>
</organism>
<accession>A0ABY7SCH0</accession>